<dbReference type="PANTHER" id="PTHR24028">
    <property type="entry name" value="CADHERIN-87A"/>
    <property type="match status" value="1"/>
</dbReference>
<dbReference type="FunFam" id="2.60.40.60:FF:000004">
    <property type="entry name" value="Protocadherin 1 gamma 2"/>
    <property type="match status" value="1"/>
</dbReference>
<feature type="domain" description="Cadherin" evidence="14">
    <location>
        <begin position="238"/>
        <end position="345"/>
    </location>
</feature>
<dbReference type="InterPro" id="IPR020894">
    <property type="entry name" value="Cadherin_CS"/>
</dbReference>
<protein>
    <recommendedName>
        <fullName evidence="14">Cadherin domain-containing protein</fullName>
    </recommendedName>
</protein>
<evidence type="ECO:0000256" key="6">
    <source>
        <dbReference type="ARBA" id="ARBA00022737"/>
    </source>
</evidence>
<dbReference type="FunFam" id="2.60.40.60:FF:000006">
    <property type="entry name" value="Protocadherin alpha 2"/>
    <property type="match status" value="1"/>
</dbReference>
<reference key="1">
    <citation type="journal article" date="2007" name="Nature">
        <title>The medaka draft genome and insights into vertebrate genome evolution.</title>
        <authorList>
            <person name="Kasahara M."/>
            <person name="Naruse K."/>
            <person name="Sasaki S."/>
            <person name="Nakatani Y."/>
            <person name="Qu W."/>
            <person name="Ahsan B."/>
            <person name="Yamada T."/>
            <person name="Nagayasu Y."/>
            <person name="Doi K."/>
            <person name="Kasai Y."/>
            <person name="Jindo T."/>
            <person name="Kobayashi D."/>
            <person name="Shimada A."/>
            <person name="Toyoda A."/>
            <person name="Kuroki Y."/>
            <person name="Fujiyama A."/>
            <person name="Sasaki T."/>
            <person name="Shimizu A."/>
            <person name="Asakawa S."/>
            <person name="Shimizu N."/>
            <person name="Hashimoto S."/>
            <person name="Yang J."/>
            <person name="Lee Y."/>
            <person name="Matsushima K."/>
            <person name="Sugano S."/>
            <person name="Sakaizumi M."/>
            <person name="Narita T."/>
            <person name="Ohishi K."/>
            <person name="Haga S."/>
            <person name="Ohta F."/>
            <person name="Nomoto H."/>
            <person name="Nogata K."/>
            <person name="Morishita T."/>
            <person name="Endo T."/>
            <person name="Shin-I T."/>
            <person name="Takeda H."/>
            <person name="Morishita S."/>
            <person name="Kohara Y."/>
        </authorList>
    </citation>
    <scope>NUCLEOTIDE SEQUENCE [LARGE SCALE GENOMIC DNA]</scope>
    <source>
        <strain>Hd-rR</strain>
    </source>
</reference>
<proteinExistence type="predicted"/>
<evidence type="ECO:0000313" key="16">
    <source>
        <dbReference type="Proteomes" id="UP000265200"/>
    </source>
</evidence>
<dbReference type="Ensembl" id="ENSORLT00015029388.1">
    <property type="protein sequence ID" value="ENSORLP00015020241.1"/>
    <property type="gene ID" value="ENSORLG00015000589.1"/>
</dbReference>
<evidence type="ECO:0000256" key="11">
    <source>
        <dbReference type="ARBA" id="ARBA00023180"/>
    </source>
</evidence>
<reference evidence="15 16" key="2">
    <citation type="submission" date="2017-04" db="EMBL/GenBank/DDBJ databases">
        <title>CpG methylation of centromeres and impact of large insertions on vertebrate speciation.</title>
        <authorList>
            <person name="Ichikawa K."/>
            <person name="Yoshimura J."/>
            <person name="Morishita S."/>
        </authorList>
    </citation>
    <scope>NUCLEOTIDE SEQUENCE</scope>
    <source>
        <strain evidence="15 16">HSOK</strain>
    </source>
</reference>
<evidence type="ECO:0000313" key="15">
    <source>
        <dbReference type="Ensembl" id="ENSORLP00015020241.1"/>
    </source>
</evidence>
<keyword evidence="4" id="KW-0812">Transmembrane</keyword>
<dbReference type="PRINTS" id="PR00205">
    <property type="entry name" value="CADHERIN"/>
</dbReference>
<dbReference type="GO" id="GO:0005886">
    <property type="term" value="C:plasma membrane"/>
    <property type="evidence" value="ECO:0007669"/>
    <property type="project" value="UniProtKB-SubCell"/>
</dbReference>
<dbReference type="PROSITE" id="PS00232">
    <property type="entry name" value="CADHERIN_1"/>
    <property type="match status" value="3"/>
</dbReference>
<evidence type="ECO:0000256" key="9">
    <source>
        <dbReference type="ARBA" id="ARBA00022989"/>
    </source>
</evidence>
<evidence type="ECO:0000256" key="10">
    <source>
        <dbReference type="ARBA" id="ARBA00023136"/>
    </source>
</evidence>
<evidence type="ECO:0000256" key="13">
    <source>
        <dbReference type="SAM" id="SignalP"/>
    </source>
</evidence>
<keyword evidence="10" id="KW-0472">Membrane</keyword>
<accession>A0A3P9IJM6</accession>
<dbReference type="InterPro" id="IPR002126">
    <property type="entry name" value="Cadherin-like_dom"/>
</dbReference>
<keyword evidence="5 13" id="KW-0732">Signal</keyword>
<evidence type="ECO:0000256" key="3">
    <source>
        <dbReference type="ARBA" id="ARBA00022475"/>
    </source>
</evidence>
<evidence type="ECO:0000256" key="8">
    <source>
        <dbReference type="ARBA" id="ARBA00022889"/>
    </source>
</evidence>
<dbReference type="Proteomes" id="UP000265200">
    <property type="component" value="Chromosome 10"/>
</dbReference>
<dbReference type="GO" id="GO:0007156">
    <property type="term" value="P:homophilic cell adhesion via plasma membrane adhesion molecules"/>
    <property type="evidence" value="ECO:0007669"/>
    <property type="project" value="InterPro"/>
</dbReference>
<keyword evidence="11" id="KW-0325">Glycoprotein</keyword>
<dbReference type="FunFam" id="2.60.40.60:FF:000001">
    <property type="entry name" value="Protocadherin alpha 2"/>
    <property type="match status" value="1"/>
</dbReference>
<feature type="domain" description="Cadherin" evidence="14">
    <location>
        <begin position="575"/>
        <end position="663"/>
    </location>
</feature>
<feature type="signal peptide" evidence="13">
    <location>
        <begin position="1"/>
        <end position="21"/>
    </location>
</feature>
<feature type="domain" description="Cadherin" evidence="14">
    <location>
        <begin position="451"/>
        <end position="560"/>
    </location>
</feature>
<dbReference type="InterPro" id="IPR013164">
    <property type="entry name" value="Cadherin_N"/>
</dbReference>
<keyword evidence="9" id="KW-1133">Transmembrane helix</keyword>
<dbReference type="Pfam" id="PF00028">
    <property type="entry name" value="Cadherin"/>
    <property type="match status" value="5"/>
</dbReference>
<evidence type="ECO:0000259" key="14">
    <source>
        <dbReference type="PROSITE" id="PS50268"/>
    </source>
</evidence>
<feature type="domain" description="Cadherin" evidence="14">
    <location>
        <begin position="129"/>
        <end position="237"/>
    </location>
</feature>
<evidence type="ECO:0000256" key="4">
    <source>
        <dbReference type="ARBA" id="ARBA00022692"/>
    </source>
</evidence>
<feature type="domain" description="Cadherin" evidence="14">
    <location>
        <begin position="20"/>
        <end position="128"/>
    </location>
</feature>
<dbReference type="GO" id="GO:0009653">
    <property type="term" value="P:anatomical structure morphogenesis"/>
    <property type="evidence" value="ECO:0007669"/>
    <property type="project" value="UniProtKB-ARBA"/>
</dbReference>
<keyword evidence="6" id="KW-0677">Repeat</keyword>
<dbReference type="InterPro" id="IPR050174">
    <property type="entry name" value="Protocadherin/Cadherin-CA"/>
</dbReference>
<dbReference type="PROSITE" id="PS50268">
    <property type="entry name" value="CADHERIN_2"/>
    <property type="match status" value="6"/>
</dbReference>
<feature type="chain" id="PRO_5018197063" description="Cadherin domain-containing protein" evidence="13">
    <location>
        <begin position="22"/>
        <end position="667"/>
    </location>
</feature>
<evidence type="ECO:0000256" key="7">
    <source>
        <dbReference type="ARBA" id="ARBA00022837"/>
    </source>
</evidence>
<evidence type="ECO:0000256" key="12">
    <source>
        <dbReference type="PROSITE-ProRule" id="PRU00043"/>
    </source>
</evidence>
<dbReference type="CDD" id="cd11304">
    <property type="entry name" value="Cadherin_repeat"/>
    <property type="match status" value="6"/>
</dbReference>
<reference evidence="15" key="4">
    <citation type="submission" date="2025-09" db="UniProtKB">
        <authorList>
            <consortium name="Ensembl"/>
        </authorList>
    </citation>
    <scope>IDENTIFICATION</scope>
    <source>
        <strain evidence="15">HSOK</strain>
    </source>
</reference>
<organism evidence="15 16">
    <name type="scientific">Oryzias latipes</name>
    <name type="common">Japanese rice fish</name>
    <name type="synonym">Japanese killifish</name>
    <dbReference type="NCBI Taxonomy" id="8090"/>
    <lineage>
        <taxon>Eukaryota</taxon>
        <taxon>Metazoa</taxon>
        <taxon>Chordata</taxon>
        <taxon>Craniata</taxon>
        <taxon>Vertebrata</taxon>
        <taxon>Euteleostomi</taxon>
        <taxon>Actinopterygii</taxon>
        <taxon>Neopterygii</taxon>
        <taxon>Teleostei</taxon>
        <taxon>Neoteleostei</taxon>
        <taxon>Acanthomorphata</taxon>
        <taxon>Ovalentaria</taxon>
        <taxon>Atherinomorphae</taxon>
        <taxon>Beloniformes</taxon>
        <taxon>Adrianichthyidae</taxon>
        <taxon>Oryziinae</taxon>
        <taxon>Oryzias</taxon>
    </lineage>
</organism>
<sequence length="667" mass="75154">WKRYVPLVTILFSSFTAQISSTLTHYSIPEEMKERSVVANLATDLRLDVKTLNERKMRLDVIANKKYLDVNKETGELYIVKKIDREDLCPSKLTSSCYLRLEVTLENPIRIFNIDVEILDMNDNAPQFRRDAIHLDISESTPKGERFSLSNAVDPDVGSNSVKTYYLSESEYFNIEVQTARDGSKISELILLKQLDREQQAVHNLTLTAVDGGKPARSGTASVIVRVLDTNDNKPTFDKSMYNVKIMENSPIGSLVLHLNATDFDEGSNSDITYSYSLYTSEKTQETFYLNPTSGEITVRGLLNYEEFNIYDMEVIATDKGANSLSGQCTIKILVEDMNDNHPELSIKSFQSPVSEDIKLDTVIAVVSVSDKDSGENGIVDLHIPDNMPFKLRKSSDNYYELVVSEDLDREKVPEYDITFTVTDRGSPPLSDNETMTLELLDVNDNVPQFPKSFYTIRVMENNAPGSLLESLSAFDPDLHENQYLVYVIIEKEIANTSMSMLFSINPEDGKLHALKTFDYEIEKEFLFHIEARDSGSPPLSSNVSVHIIIVDQNDNAPVIVSPWRAHGSVVEEKIPRSTDKGSLVAKVIALDTDSVHNSRITYQFLQVTDATLFSLDQYNGEIRTMRMFSYRDPRHQRLVVVAKDNGEPALSATVTIKLSTEETAVK</sequence>
<comment type="function">
    <text evidence="1">Potential calcium-dependent cell-adhesion protein. May be involved in the establishment and maintenance of specific neuronal connections in the brain.</text>
</comment>
<dbReference type="GO" id="GO:0005509">
    <property type="term" value="F:calcium ion binding"/>
    <property type="evidence" value="ECO:0007669"/>
    <property type="project" value="UniProtKB-UniRule"/>
</dbReference>
<dbReference type="FunFam" id="2.60.40.60:FF:000018">
    <property type="entry name" value="Protocadherin gamma c3"/>
    <property type="match status" value="1"/>
</dbReference>
<comment type="subcellular location">
    <subcellularLocation>
        <location evidence="2">Cell membrane</location>
        <topology evidence="2">Single-pass type I membrane protein</topology>
    </subcellularLocation>
</comment>
<name>A0A3P9IJM6_ORYLA</name>
<dbReference type="SUPFAM" id="SSF49313">
    <property type="entry name" value="Cadherin-like"/>
    <property type="match status" value="6"/>
</dbReference>
<dbReference type="Pfam" id="PF08266">
    <property type="entry name" value="Cadherin_2"/>
    <property type="match status" value="1"/>
</dbReference>
<evidence type="ECO:0000256" key="2">
    <source>
        <dbReference type="ARBA" id="ARBA00004251"/>
    </source>
</evidence>
<dbReference type="Gene3D" id="2.60.40.60">
    <property type="entry name" value="Cadherins"/>
    <property type="match status" value="6"/>
</dbReference>
<dbReference type="AlphaFoldDB" id="A0A3P9IJM6"/>
<feature type="domain" description="Cadherin" evidence="14">
    <location>
        <begin position="346"/>
        <end position="450"/>
    </location>
</feature>
<evidence type="ECO:0000256" key="1">
    <source>
        <dbReference type="ARBA" id="ARBA00003436"/>
    </source>
</evidence>
<dbReference type="PANTHER" id="PTHR24028:SF288">
    <property type="entry name" value="PROTOCADHERIN ALPHA-C2-LIKE-RELATED"/>
    <property type="match status" value="1"/>
</dbReference>
<dbReference type="SMART" id="SM00112">
    <property type="entry name" value="CA"/>
    <property type="match status" value="6"/>
</dbReference>
<keyword evidence="3" id="KW-1003">Cell membrane</keyword>
<keyword evidence="7 12" id="KW-0106">Calcium</keyword>
<dbReference type="FunFam" id="2.60.40.60:FF:000002">
    <property type="entry name" value="Protocadherin alpha 2"/>
    <property type="match status" value="1"/>
</dbReference>
<keyword evidence="8" id="KW-0130">Cell adhesion</keyword>
<dbReference type="FunFam" id="2.60.40.60:FF:000129">
    <property type="entry name" value="protocadherin alpha-C2 isoform X1"/>
    <property type="match status" value="1"/>
</dbReference>
<reference evidence="15" key="3">
    <citation type="submission" date="2025-08" db="UniProtKB">
        <authorList>
            <consortium name="Ensembl"/>
        </authorList>
    </citation>
    <scope>IDENTIFICATION</scope>
    <source>
        <strain evidence="15">HSOK</strain>
    </source>
</reference>
<dbReference type="InterPro" id="IPR015919">
    <property type="entry name" value="Cadherin-like_sf"/>
</dbReference>
<evidence type="ECO:0000256" key="5">
    <source>
        <dbReference type="ARBA" id="ARBA00022729"/>
    </source>
</evidence>